<dbReference type="Proteomes" id="UP001159405">
    <property type="component" value="Unassembled WGS sequence"/>
</dbReference>
<sequence length="108" mass="12558">LIIPVFTYGISVWDVASYDECLSQIDKFQKRAVRFGFLKEVSPVLSLLEASDSRLWKSKTTSTDSPLVYLLPPSKTRLLRNRGHSYVLPQIRTEHFKRSFINRCLFSF</sequence>
<keyword evidence="2" id="KW-1185">Reference proteome</keyword>
<evidence type="ECO:0000313" key="2">
    <source>
        <dbReference type="Proteomes" id="UP001159405"/>
    </source>
</evidence>
<name>A0ABN8NDC4_9CNID</name>
<feature type="non-terminal residue" evidence="1">
    <location>
        <position position="108"/>
    </location>
</feature>
<gene>
    <name evidence="1" type="ORF">PLOB_00009949</name>
</gene>
<dbReference type="EMBL" id="CALNXK010000015">
    <property type="protein sequence ID" value="CAH3046975.1"/>
    <property type="molecule type" value="Genomic_DNA"/>
</dbReference>
<reference evidence="1 2" key="1">
    <citation type="submission" date="2022-05" db="EMBL/GenBank/DDBJ databases">
        <authorList>
            <consortium name="Genoscope - CEA"/>
            <person name="William W."/>
        </authorList>
    </citation>
    <scope>NUCLEOTIDE SEQUENCE [LARGE SCALE GENOMIC DNA]</scope>
</reference>
<comment type="caution">
    <text evidence="1">The sequence shown here is derived from an EMBL/GenBank/DDBJ whole genome shotgun (WGS) entry which is preliminary data.</text>
</comment>
<accession>A0ABN8NDC4</accession>
<organism evidence="1 2">
    <name type="scientific">Porites lobata</name>
    <dbReference type="NCBI Taxonomy" id="104759"/>
    <lineage>
        <taxon>Eukaryota</taxon>
        <taxon>Metazoa</taxon>
        <taxon>Cnidaria</taxon>
        <taxon>Anthozoa</taxon>
        <taxon>Hexacorallia</taxon>
        <taxon>Scleractinia</taxon>
        <taxon>Fungiina</taxon>
        <taxon>Poritidae</taxon>
        <taxon>Porites</taxon>
    </lineage>
</organism>
<evidence type="ECO:0000313" key="1">
    <source>
        <dbReference type="EMBL" id="CAH3046975.1"/>
    </source>
</evidence>
<protein>
    <submittedName>
        <fullName evidence="1">Uncharacterized protein</fullName>
    </submittedName>
</protein>
<proteinExistence type="predicted"/>
<feature type="non-terminal residue" evidence="1">
    <location>
        <position position="1"/>
    </location>
</feature>